<name>A0A8T2RS24_CERRI</name>
<dbReference type="Proteomes" id="UP000825935">
    <property type="component" value="Chromosome 24"/>
</dbReference>
<evidence type="ECO:0000256" key="1">
    <source>
        <dbReference type="ARBA" id="ARBA00022723"/>
    </source>
</evidence>
<comment type="caution">
    <text evidence="3">The sequence shown here is derived from an EMBL/GenBank/DDBJ whole genome shotgun (WGS) entry which is preliminary data.</text>
</comment>
<evidence type="ECO:0000256" key="2">
    <source>
        <dbReference type="ARBA" id="ARBA00022842"/>
    </source>
</evidence>
<keyword evidence="1" id="KW-0479">Metal-binding</keyword>
<sequence>MGSSFGPNCLANMQFMVEAIRKHERLEHASQKPICNLLLRFAVQRLQYPLLASSQGLQSLSRGSWMLYGCCSRQCPRPTIPPFSLHLVFSSSCLHWLSNIPRLVLIQEGPEWNKGKIWVDGPLSNEAAGRAYAGQWNKEFAIFLISRFEEMAQHGMMFLMIPCRDVSLPPHQMLGDSCFRYLEISWKQLVQEVIQEVNQTKNMANYYFDQSDGTPPLSPSRARTIYYSNV</sequence>
<accession>A0A8T2RS24</accession>
<dbReference type="EMBL" id="CM035429">
    <property type="protein sequence ID" value="KAH7299222.1"/>
    <property type="molecule type" value="Genomic_DNA"/>
</dbReference>
<keyword evidence="2" id="KW-0460">Magnesium</keyword>
<organism evidence="3 4">
    <name type="scientific">Ceratopteris richardii</name>
    <name type="common">Triangle waterfern</name>
    <dbReference type="NCBI Taxonomy" id="49495"/>
    <lineage>
        <taxon>Eukaryota</taxon>
        <taxon>Viridiplantae</taxon>
        <taxon>Streptophyta</taxon>
        <taxon>Embryophyta</taxon>
        <taxon>Tracheophyta</taxon>
        <taxon>Polypodiopsida</taxon>
        <taxon>Polypodiidae</taxon>
        <taxon>Polypodiales</taxon>
        <taxon>Pteridineae</taxon>
        <taxon>Pteridaceae</taxon>
        <taxon>Parkerioideae</taxon>
        <taxon>Ceratopteris</taxon>
    </lineage>
</organism>
<dbReference type="Gene3D" id="3.40.50.150">
    <property type="entry name" value="Vaccinia Virus protein VP39"/>
    <property type="match status" value="1"/>
</dbReference>
<dbReference type="InterPro" id="IPR029063">
    <property type="entry name" value="SAM-dependent_MTases_sf"/>
</dbReference>
<protein>
    <submittedName>
        <fullName evidence="3">Uncharacterized protein</fullName>
    </submittedName>
</protein>
<dbReference type="AlphaFoldDB" id="A0A8T2RS24"/>
<keyword evidence="4" id="KW-1185">Reference proteome</keyword>
<gene>
    <name evidence="3" type="ORF">KP509_24G000800</name>
</gene>
<dbReference type="OrthoDB" id="1254434at2759"/>
<dbReference type="Pfam" id="PF03492">
    <property type="entry name" value="Methyltransf_7"/>
    <property type="match status" value="1"/>
</dbReference>
<dbReference type="PANTHER" id="PTHR31009">
    <property type="entry name" value="S-ADENOSYL-L-METHIONINE:CARBOXYL METHYLTRANSFERASE FAMILY PROTEIN"/>
    <property type="match status" value="1"/>
</dbReference>
<dbReference type="Gene3D" id="1.10.1200.270">
    <property type="entry name" value="Methyltransferase, alpha-helical capping domain"/>
    <property type="match status" value="1"/>
</dbReference>
<dbReference type="GO" id="GO:0008168">
    <property type="term" value="F:methyltransferase activity"/>
    <property type="evidence" value="ECO:0007669"/>
    <property type="project" value="InterPro"/>
</dbReference>
<evidence type="ECO:0000313" key="3">
    <source>
        <dbReference type="EMBL" id="KAH7299222.1"/>
    </source>
</evidence>
<reference evidence="3" key="1">
    <citation type="submission" date="2021-08" db="EMBL/GenBank/DDBJ databases">
        <title>WGS assembly of Ceratopteris richardii.</title>
        <authorList>
            <person name="Marchant D.B."/>
            <person name="Chen G."/>
            <person name="Jenkins J."/>
            <person name="Shu S."/>
            <person name="Leebens-Mack J."/>
            <person name="Grimwood J."/>
            <person name="Schmutz J."/>
            <person name="Soltis P."/>
            <person name="Soltis D."/>
            <person name="Chen Z.-H."/>
        </authorList>
    </citation>
    <scope>NUCLEOTIDE SEQUENCE</scope>
    <source>
        <strain evidence="3">Whitten #5841</strain>
        <tissue evidence="3">Leaf</tissue>
    </source>
</reference>
<dbReference type="InterPro" id="IPR005299">
    <property type="entry name" value="MeTrfase_7"/>
</dbReference>
<proteinExistence type="predicted"/>
<dbReference type="SUPFAM" id="SSF53335">
    <property type="entry name" value="S-adenosyl-L-methionine-dependent methyltransferases"/>
    <property type="match status" value="1"/>
</dbReference>
<dbReference type="GO" id="GO:0046872">
    <property type="term" value="F:metal ion binding"/>
    <property type="evidence" value="ECO:0007669"/>
    <property type="project" value="UniProtKB-KW"/>
</dbReference>
<dbReference type="InterPro" id="IPR042086">
    <property type="entry name" value="MeTrfase_capping"/>
</dbReference>
<evidence type="ECO:0000313" key="4">
    <source>
        <dbReference type="Proteomes" id="UP000825935"/>
    </source>
</evidence>